<accession>A0A6J5KNG8</accession>
<feature type="compositionally biased region" description="Acidic residues" evidence="1">
    <location>
        <begin position="27"/>
        <end position="39"/>
    </location>
</feature>
<proteinExistence type="predicted"/>
<sequence>MADQLLNDGEDENPSEDEQRGETISMPDDDEMEVEDTEDGGAVVRMKNDRDVADKKAHFTNIIDEVDQGMLSDAVVDLLDKIERDKEARSKRDKLYEEGLRRTGLGDDAPGGAQFTGANKVVHPMMVEACVDFSARFMKEVFPPSGPVKSKVLGTVDKDKLDKSRRKTEFMNWQTTQQMPEFRGELEQLSTQLPLGGGQYLKLMWSPQWRRPTAEFIAIDDMYLPFAATNFYSAERKTHVQYVTKAEFNRRVKSGMYIDVHLGSPDQIEFSKSTIANDKIEGREDTSYNEDGLRTIFEIYTHLDFGDGMEPYIISIDKSSRKGLSLYRNWEPEDDRRKELEWIVEFPFVPWRGAYPIGLTHMIGGLSGAATGALRALLDSAHIQNIPTLLKLKGGPGGQTLNLQPTEVVEIEGGALVDDIRKLAMPIPFNGPSGTLFQLLGFLVDAGKGVVQTSFEKLSDQNPNAPVGTTLALIEQGMVVFSSIHSRLHNSMERVFKILHRINSAYLTEEDLDADAAGLDVRPEDFDGPMDVIPVSDPAIFSEAQRFAQVTAVQQRAAALPQMYDARKVEEMFLRNLKLSPGDVLNPQPGEDDVDPVSENVAASMSRPVYVLPKQDHVAHIQTHLAFLKSPLFGANPAVVKTYLYPMAQHLRDHLLNFYLTQAHEAVQRAESEGLIEDDATQQVKVIVRVQQIIEQQLAQFAQELAQIDKMAQQFAPQPPQMPQDNSMQIAQLNAQVQQMALQQRSQTDQSRLQLEQQKAAQQAQLDAAAMADKQQSRAEELQREQLRQDAENQRTIADLNARVEMNTADNATAMRLAAAEIASGEKVAVSTGTGINPGNR</sequence>
<feature type="compositionally biased region" description="Basic and acidic residues" evidence="1">
    <location>
        <begin position="775"/>
        <end position="790"/>
    </location>
</feature>
<evidence type="ECO:0000256" key="1">
    <source>
        <dbReference type="SAM" id="MobiDB-lite"/>
    </source>
</evidence>
<feature type="compositionally biased region" description="Low complexity" evidence="1">
    <location>
        <begin position="764"/>
        <end position="774"/>
    </location>
</feature>
<feature type="region of interest" description="Disordered" evidence="1">
    <location>
        <begin position="764"/>
        <end position="790"/>
    </location>
</feature>
<feature type="region of interest" description="Disordered" evidence="1">
    <location>
        <begin position="1"/>
        <end position="47"/>
    </location>
</feature>
<reference evidence="2" key="1">
    <citation type="submission" date="2020-04" db="EMBL/GenBank/DDBJ databases">
        <authorList>
            <person name="Chiriac C."/>
            <person name="Salcher M."/>
            <person name="Ghai R."/>
            <person name="Kavagutti S V."/>
        </authorList>
    </citation>
    <scope>NUCLEOTIDE SEQUENCE</scope>
</reference>
<protein>
    <submittedName>
        <fullName evidence="2">Uncharacterized protein</fullName>
    </submittedName>
</protein>
<evidence type="ECO:0000313" key="2">
    <source>
        <dbReference type="EMBL" id="CAB4122786.1"/>
    </source>
</evidence>
<dbReference type="EMBL" id="LR796163">
    <property type="protein sequence ID" value="CAB4122786.1"/>
    <property type="molecule type" value="Genomic_DNA"/>
</dbReference>
<gene>
    <name evidence="2" type="ORF">UFOVP37_59</name>
</gene>
<organism evidence="2">
    <name type="scientific">uncultured Caudovirales phage</name>
    <dbReference type="NCBI Taxonomy" id="2100421"/>
    <lineage>
        <taxon>Viruses</taxon>
        <taxon>Duplodnaviria</taxon>
        <taxon>Heunggongvirae</taxon>
        <taxon>Uroviricota</taxon>
        <taxon>Caudoviricetes</taxon>
        <taxon>Peduoviridae</taxon>
        <taxon>Maltschvirus</taxon>
        <taxon>Maltschvirus maltsch</taxon>
    </lineage>
</organism>
<name>A0A6J5KNG8_9CAUD</name>